<evidence type="ECO:0000313" key="8">
    <source>
        <dbReference type="RefSeq" id="XP_008796719.1"/>
    </source>
</evidence>
<proteinExistence type="inferred from homology"/>
<name>A0A8B7CD71_PHODC</name>
<evidence type="ECO:0000256" key="6">
    <source>
        <dbReference type="PROSITE-ProRule" id="PRU00708"/>
    </source>
</evidence>
<organism evidence="7 8">
    <name type="scientific">Phoenix dactylifera</name>
    <name type="common">Date palm</name>
    <dbReference type="NCBI Taxonomy" id="42345"/>
    <lineage>
        <taxon>Eukaryota</taxon>
        <taxon>Viridiplantae</taxon>
        <taxon>Streptophyta</taxon>
        <taxon>Embryophyta</taxon>
        <taxon>Tracheophyta</taxon>
        <taxon>Spermatophyta</taxon>
        <taxon>Magnoliopsida</taxon>
        <taxon>Liliopsida</taxon>
        <taxon>Arecaceae</taxon>
        <taxon>Coryphoideae</taxon>
        <taxon>Phoeniceae</taxon>
        <taxon>Phoenix</taxon>
    </lineage>
</organism>
<evidence type="ECO:0000256" key="3">
    <source>
        <dbReference type="ARBA" id="ARBA00022737"/>
    </source>
</evidence>
<comment type="subcellular location">
    <subcellularLocation>
        <location evidence="1">Mitochondrion</location>
    </subcellularLocation>
</comment>
<dbReference type="PROSITE" id="PS51375">
    <property type="entry name" value="PPR"/>
    <property type="match status" value="2"/>
</dbReference>
<dbReference type="OrthoDB" id="1890565at2759"/>
<dbReference type="Pfam" id="PF13041">
    <property type="entry name" value="PPR_2"/>
    <property type="match status" value="1"/>
</dbReference>
<protein>
    <submittedName>
        <fullName evidence="8">Pentatricopeptide repeat-containing protein At2g20710, mitochondrial</fullName>
    </submittedName>
</protein>
<keyword evidence="7" id="KW-1185">Reference proteome</keyword>
<feature type="repeat" description="PPR" evidence="6">
    <location>
        <begin position="354"/>
        <end position="388"/>
    </location>
</feature>
<comment type="similarity">
    <text evidence="2">Belongs to the PPR family. P subfamily.</text>
</comment>
<keyword evidence="5" id="KW-0496">Mitochondrion</keyword>
<feature type="repeat" description="PPR" evidence="6">
    <location>
        <begin position="179"/>
        <end position="213"/>
    </location>
</feature>
<dbReference type="Pfam" id="PF01535">
    <property type="entry name" value="PPR"/>
    <property type="match status" value="4"/>
</dbReference>
<dbReference type="PANTHER" id="PTHR45717">
    <property type="entry name" value="OS12G0527900 PROTEIN"/>
    <property type="match status" value="1"/>
</dbReference>
<dbReference type="InterPro" id="IPR011990">
    <property type="entry name" value="TPR-like_helical_dom_sf"/>
</dbReference>
<dbReference type="Proteomes" id="UP000228380">
    <property type="component" value="Chromosome 2"/>
</dbReference>
<evidence type="ECO:0000256" key="1">
    <source>
        <dbReference type="ARBA" id="ARBA00004173"/>
    </source>
</evidence>
<gene>
    <name evidence="8" type="primary">LOC103712094</name>
</gene>
<dbReference type="NCBIfam" id="TIGR00756">
    <property type="entry name" value="PPR"/>
    <property type="match status" value="2"/>
</dbReference>
<evidence type="ECO:0000256" key="5">
    <source>
        <dbReference type="ARBA" id="ARBA00023128"/>
    </source>
</evidence>
<keyword evidence="3" id="KW-0677">Repeat</keyword>
<reference evidence="8" key="2">
    <citation type="submission" date="2025-08" db="UniProtKB">
        <authorList>
            <consortium name="RefSeq"/>
        </authorList>
    </citation>
    <scope>IDENTIFICATION</scope>
    <source>
        <tissue evidence="8">Young leaves</tissue>
    </source>
</reference>
<accession>A0A8B7CD71</accession>
<dbReference type="Gene3D" id="1.25.40.10">
    <property type="entry name" value="Tetratricopeptide repeat domain"/>
    <property type="match status" value="2"/>
</dbReference>
<keyword evidence="4" id="KW-0809">Transit peptide</keyword>
<dbReference type="AlphaFoldDB" id="A0A8B7CD71"/>
<dbReference type="RefSeq" id="XP_008796719.1">
    <property type="nucleotide sequence ID" value="XM_008798497.4"/>
</dbReference>
<evidence type="ECO:0000256" key="2">
    <source>
        <dbReference type="ARBA" id="ARBA00007626"/>
    </source>
</evidence>
<dbReference type="GeneID" id="103712094"/>
<dbReference type="SUPFAM" id="SSF48452">
    <property type="entry name" value="TPR-like"/>
    <property type="match status" value="1"/>
</dbReference>
<dbReference type="KEGG" id="pda:103712094"/>
<dbReference type="GO" id="GO:0003729">
    <property type="term" value="F:mRNA binding"/>
    <property type="evidence" value="ECO:0007669"/>
    <property type="project" value="UniProtKB-ARBA"/>
</dbReference>
<reference evidence="7" key="1">
    <citation type="journal article" date="2019" name="Nat. Commun.">
        <title>Genome-wide association mapping of date palm fruit traits.</title>
        <authorList>
            <person name="Hazzouri K.M."/>
            <person name="Gros-Balthazard M."/>
            <person name="Flowers J.M."/>
            <person name="Copetti D."/>
            <person name="Lemansour A."/>
            <person name="Lebrun M."/>
            <person name="Masmoudi K."/>
            <person name="Ferrand S."/>
            <person name="Dhar M.I."/>
            <person name="Fresquez Z.A."/>
            <person name="Rosas U."/>
            <person name="Zhang J."/>
            <person name="Talag J."/>
            <person name="Lee S."/>
            <person name="Kudrna D."/>
            <person name="Powell R.F."/>
            <person name="Leitch I.J."/>
            <person name="Krueger R.R."/>
            <person name="Wing R.A."/>
            <person name="Amiri K.M.A."/>
            <person name="Purugganan M.D."/>
        </authorList>
    </citation>
    <scope>NUCLEOTIDE SEQUENCE [LARGE SCALE GENOMIC DNA]</scope>
    <source>
        <strain evidence="7">cv. Khalas</strain>
    </source>
</reference>
<dbReference type="PANTHER" id="PTHR45717:SF10">
    <property type="entry name" value="OS10G0501000 PROTEIN"/>
    <property type="match status" value="1"/>
</dbReference>
<evidence type="ECO:0000313" key="7">
    <source>
        <dbReference type="Proteomes" id="UP000228380"/>
    </source>
</evidence>
<dbReference type="FunFam" id="1.25.40.10:FF:000385">
    <property type="entry name" value="Pentatricopeptide repeat-containing protein mitochondrial"/>
    <property type="match status" value="1"/>
</dbReference>
<sequence>MKLFGSSSGARPLYQLESRVRVKAGLGAFLSTEAIRQPADRGWTDTLYNRVVLVADPKISVVPVLERWVQEGKPVEKKDLQSMVKQMMDFRRYSHALEISTWMSDRRYFPLTPGDLAYRLQVINKVHGLEHAENYFNNIPRQLKFYQPHGALLSCYAEEKSVEKAEALFEKMKESNMLSSFVYNMLLKLYSDIGELGKVDATFQEMQEKGILPDFFTYNILMEAYANTSNINGMEKILKKIQDPKVPANWHIYAVAAKGYMKIGLMDKALAALKKSEKQIPQKKGRVAYGFILSLYADIGSKDELHRVWNAYKARERLSNSMYMCMISALLKLDDIEGAEAILKEWETRCNFYDFRVPNLLIGAYCRKGLLGKAESLVSQVIESGRTPFANTWDRLAGGYFREGQPLKAVEMMKKALQLTGQTRWKPNPANVLASLEYFRDQKDVEAAEKFVKMLRCLVPLTEENYHCLLRTYLLAQKPVTDLLEQMKENGLNADGETQKILEEKNNQHHPESSC</sequence>
<dbReference type="InterPro" id="IPR002885">
    <property type="entry name" value="PPR_rpt"/>
</dbReference>
<evidence type="ECO:0000256" key="4">
    <source>
        <dbReference type="ARBA" id="ARBA00022946"/>
    </source>
</evidence>
<dbReference type="GO" id="GO:0005739">
    <property type="term" value="C:mitochondrion"/>
    <property type="evidence" value="ECO:0007669"/>
    <property type="project" value="UniProtKB-SubCell"/>
</dbReference>